<dbReference type="GO" id="GO:0000976">
    <property type="term" value="F:transcription cis-regulatory region binding"/>
    <property type="evidence" value="ECO:0007669"/>
    <property type="project" value="TreeGrafter"/>
</dbReference>
<feature type="binding site" evidence="2">
    <location>
        <position position="88"/>
    </location>
    <ligand>
        <name>Fe cation</name>
        <dbReference type="ChEBI" id="CHEBI:24875"/>
    </ligand>
</feature>
<accession>A0A7G7G281</accession>
<dbReference type="GO" id="GO:0045892">
    <property type="term" value="P:negative regulation of DNA-templated transcription"/>
    <property type="evidence" value="ECO:0007669"/>
    <property type="project" value="TreeGrafter"/>
</dbReference>
<comment type="cofactor">
    <cofactor evidence="1">
        <name>Zn(2+)</name>
        <dbReference type="ChEBI" id="CHEBI:29105"/>
    </cofactor>
    <text evidence="1">Binds 1 zinc ion per subunit.</text>
</comment>
<feature type="binding site" evidence="1">
    <location>
        <position position="97"/>
    </location>
    <ligand>
        <name>Zn(2+)</name>
        <dbReference type="ChEBI" id="CHEBI:29105"/>
    </ligand>
</feature>
<dbReference type="PANTHER" id="PTHR33202">
    <property type="entry name" value="ZINC UPTAKE REGULATION PROTEIN"/>
    <property type="match status" value="1"/>
</dbReference>
<keyword evidence="1" id="KW-0479">Metal-binding</keyword>
<keyword evidence="2" id="KW-0408">Iron</keyword>
<dbReference type="InterPro" id="IPR002481">
    <property type="entry name" value="FUR"/>
</dbReference>
<evidence type="ECO:0000256" key="2">
    <source>
        <dbReference type="PIRSR" id="PIRSR602481-2"/>
    </source>
</evidence>
<feature type="binding site" evidence="1">
    <location>
        <position position="133"/>
    </location>
    <ligand>
        <name>Zn(2+)</name>
        <dbReference type="ChEBI" id="CHEBI:29105"/>
    </ligand>
</feature>
<dbReference type="EMBL" id="CP055154">
    <property type="protein sequence ID" value="QNF31265.1"/>
    <property type="molecule type" value="Genomic_DNA"/>
</dbReference>
<evidence type="ECO:0000313" key="4">
    <source>
        <dbReference type="Proteomes" id="UP000515237"/>
    </source>
</evidence>
<dbReference type="Proteomes" id="UP000515237">
    <property type="component" value="Plasmid unnamed1"/>
</dbReference>
<dbReference type="AlphaFoldDB" id="A0A7G7G281"/>
<dbReference type="Pfam" id="PF01475">
    <property type="entry name" value="FUR"/>
    <property type="match status" value="1"/>
</dbReference>
<proteinExistence type="predicted"/>
<evidence type="ECO:0000256" key="1">
    <source>
        <dbReference type="PIRSR" id="PIRSR602481-1"/>
    </source>
</evidence>
<feature type="binding site" evidence="1">
    <location>
        <position position="100"/>
    </location>
    <ligand>
        <name>Zn(2+)</name>
        <dbReference type="ChEBI" id="CHEBI:29105"/>
    </ligand>
</feature>
<dbReference type="PANTHER" id="PTHR33202:SF22">
    <property type="entry name" value="HYDROGEN PEROXIDE SENSITIVE REPRESSOR"/>
    <property type="match status" value="1"/>
</dbReference>
<keyword evidence="1" id="KW-0862">Zinc</keyword>
<dbReference type="InterPro" id="IPR036388">
    <property type="entry name" value="WH-like_DNA-bd_sf"/>
</dbReference>
<geneLocation type="plasmid" evidence="3 4">
    <name>unnamed1</name>
</geneLocation>
<dbReference type="InterPro" id="IPR036390">
    <property type="entry name" value="WH_DNA-bd_sf"/>
</dbReference>
<evidence type="ECO:0000313" key="3">
    <source>
        <dbReference type="EMBL" id="QNF31265.1"/>
    </source>
</evidence>
<dbReference type="RefSeq" id="WP_185269823.1">
    <property type="nucleotide sequence ID" value="NZ_CP055154.1"/>
</dbReference>
<dbReference type="KEGG" id="aswu:HUW51_00485"/>
<organism evidence="3 4">
    <name type="scientific">Adhaeribacter swui</name>
    <dbReference type="NCBI Taxonomy" id="2086471"/>
    <lineage>
        <taxon>Bacteria</taxon>
        <taxon>Pseudomonadati</taxon>
        <taxon>Bacteroidota</taxon>
        <taxon>Cytophagia</taxon>
        <taxon>Cytophagales</taxon>
        <taxon>Hymenobacteraceae</taxon>
        <taxon>Adhaeribacter</taxon>
    </lineage>
</organism>
<dbReference type="GO" id="GO:1900376">
    <property type="term" value="P:regulation of secondary metabolite biosynthetic process"/>
    <property type="evidence" value="ECO:0007669"/>
    <property type="project" value="TreeGrafter"/>
</dbReference>
<dbReference type="GO" id="GO:0008270">
    <property type="term" value="F:zinc ion binding"/>
    <property type="evidence" value="ECO:0007669"/>
    <property type="project" value="TreeGrafter"/>
</dbReference>
<feature type="binding site" evidence="2">
    <location>
        <position position="90"/>
    </location>
    <ligand>
        <name>Fe cation</name>
        <dbReference type="ChEBI" id="CHEBI:24875"/>
    </ligand>
</feature>
<keyword evidence="3" id="KW-0614">Plasmid</keyword>
<gene>
    <name evidence="3" type="ORF">HUW51_00485</name>
</gene>
<feature type="binding site" evidence="1">
    <location>
        <position position="136"/>
    </location>
    <ligand>
        <name>Zn(2+)</name>
        <dbReference type="ChEBI" id="CHEBI:29105"/>
    </ligand>
</feature>
<dbReference type="GO" id="GO:0003700">
    <property type="term" value="F:DNA-binding transcription factor activity"/>
    <property type="evidence" value="ECO:0007669"/>
    <property type="project" value="InterPro"/>
</dbReference>
<comment type="cofactor">
    <cofactor evidence="2">
        <name>Mn(2+)</name>
        <dbReference type="ChEBI" id="CHEBI:29035"/>
    </cofactor>
    <cofactor evidence="2">
        <name>Fe(2+)</name>
        <dbReference type="ChEBI" id="CHEBI:29033"/>
    </cofactor>
    <text evidence="2">Binds 1 Mn(2+) or Fe(2+) ion per subunit.</text>
</comment>
<dbReference type="SUPFAM" id="SSF46785">
    <property type="entry name" value="Winged helix' DNA-binding domain"/>
    <property type="match status" value="1"/>
</dbReference>
<name>A0A7G7G281_9BACT</name>
<dbReference type="Gene3D" id="1.10.10.10">
    <property type="entry name" value="Winged helix-like DNA-binding domain superfamily/Winged helix DNA-binding domain"/>
    <property type="match status" value="1"/>
</dbReference>
<protein>
    <submittedName>
        <fullName evidence="3">Transcriptional repressor</fullName>
    </submittedName>
</protein>
<sequence>MLPELDKMLQQKGIRPTAMRLLVLDYLLQQTAAVSLNNLESYFLRSDRITLYRTLKTFEEKGLVHHIEDGSGSVKYALCPDDCTTQEHHDLHVHFFCNQCRETFCLPKSHIPEIALPSQFKTEEVNLVVKGTCGSCSSK</sequence>
<keyword evidence="4" id="KW-1185">Reference proteome</keyword>
<reference evidence="3 4" key="1">
    <citation type="journal article" date="2018" name="Int. J. Syst. Evol. Microbiol.">
        <title>Adhaeribacter swui sp. nov., isolated from wet mud.</title>
        <authorList>
            <person name="Kim D.U."/>
            <person name="Kim K.W."/>
            <person name="Kang M.S."/>
            <person name="Kim J.Y."/>
            <person name="Jang J.H."/>
            <person name="Kim M.K."/>
        </authorList>
    </citation>
    <scope>NUCLEOTIDE SEQUENCE [LARGE SCALE GENOMIC DNA]</scope>
    <source>
        <strain evidence="3 4">KCTC 52873</strain>
        <plasmid evidence="3">unnamed1</plasmid>
    </source>
</reference>